<feature type="binding site" evidence="11">
    <location>
        <begin position="79"/>
        <end position="80"/>
    </location>
    <ligand>
        <name>beta-D-galactose</name>
        <dbReference type="ChEBI" id="CHEBI:27667"/>
    </ligand>
</feature>
<comment type="subunit">
    <text evidence="4">Monomer.</text>
</comment>
<feature type="active site" description="Proton donor" evidence="9">
    <location>
        <position position="180"/>
    </location>
</feature>
<dbReference type="CDD" id="cd09019">
    <property type="entry name" value="galactose_mutarotase_like"/>
    <property type="match status" value="1"/>
</dbReference>
<organism evidence="12 13">
    <name type="scientific">Candidatus Colimorpha enterica</name>
    <dbReference type="NCBI Taxonomy" id="3083063"/>
    <lineage>
        <taxon>Bacteria</taxon>
        <taxon>Pseudomonadati</taxon>
        <taxon>Bacteroidota</taxon>
        <taxon>Bacteroidia</taxon>
        <taxon>Bacteroidales</taxon>
        <taxon>Candidatus Colimorpha</taxon>
    </lineage>
</organism>
<sequence>MITKQLFGTFGGKDVFAYTLTNKNGASVTVLTYGGIMSKLIVPDRNGKMGDIICGFDSIADYVAERKSYFGAIIGRYGNRISGGGFTLNGERYNIALNENGRCHLHGGNVGFNRKIWDADAVTGEGFDRLVLTLFSPDGEEGYPGNLYVTVTYTFDDDNALTIHYEADSDRDTVLNLTSHTYYNLNGYDGGSVLEQELMINADRYDEVNELLLPYREPVPVEGTAFDFRTLRPIGQTYDHNFVINGKPGELRPGAEAYDPKTGRTLTMYTDTPAVQLYTAGGMNGKTPFKGGVPEKLYHAFCLETQYSPDTPNRPYMPQCTLKAGEKYDSTTKYVFGVK</sequence>
<dbReference type="InterPro" id="IPR014718">
    <property type="entry name" value="GH-type_carb-bd"/>
</dbReference>
<comment type="pathway">
    <text evidence="2 8">Carbohydrate metabolism; hexose metabolism.</text>
</comment>
<reference evidence="12 13" key="1">
    <citation type="submission" date="2022-03" db="EMBL/GenBank/DDBJ databases">
        <title>Metagenome-assembled genomes from swine fecal metagenomes.</title>
        <authorList>
            <person name="Holman D.B."/>
            <person name="Kommadath A."/>
        </authorList>
    </citation>
    <scope>NUCLEOTIDE SEQUENCE [LARGE SCALE GENOMIC DNA]</scope>
    <source>
        <strain evidence="12">SUG147</strain>
    </source>
</reference>
<dbReference type="GO" id="GO:0005737">
    <property type="term" value="C:cytoplasm"/>
    <property type="evidence" value="ECO:0007669"/>
    <property type="project" value="TreeGrafter"/>
</dbReference>
<feature type="binding site" evidence="11">
    <location>
        <begin position="180"/>
        <end position="182"/>
    </location>
    <ligand>
        <name>beta-D-galactose</name>
        <dbReference type="ChEBI" id="CHEBI:27667"/>
    </ligand>
</feature>
<evidence type="ECO:0000256" key="10">
    <source>
        <dbReference type="PIRSR" id="PIRSR005096-2"/>
    </source>
</evidence>
<proteinExistence type="inferred from homology"/>
<evidence type="ECO:0000256" key="2">
    <source>
        <dbReference type="ARBA" id="ARBA00005028"/>
    </source>
</evidence>
<dbReference type="Pfam" id="PF01263">
    <property type="entry name" value="Aldose_epim"/>
    <property type="match status" value="1"/>
</dbReference>
<comment type="caution">
    <text evidence="12">The sequence shown here is derived from an EMBL/GenBank/DDBJ whole genome shotgun (WGS) entry which is preliminary data.</text>
</comment>
<evidence type="ECO:0000256" key="9">
    <source>
        <dbReference type="PIRSR" id="PIRSR005096-1"/>
    </source>
</evidence>
<protein>
    <recommendedName>
        <fullName evidence="8">Aldose 1-epimerase</fullName>
        <ecNumber evidence="8">5.1.3.3</ecNumber>
    </recommendedName>
</protein>
<evidence type="ECO:0000256" key="11">
    <source>
        <dbReference type="PIRSR" id="PIRSR005096-3"/>
    </source>
</evidence>
<keyword evidence="5" id="KW-0106">Calcium</keyword>
<dbReference type="GO" id="GO:0030246">
    <property type="term" value="F:carbohydrate binding"/>
    <property type="evidence" value="ECO:0007669"/>
    <property type="project" value="InterPro"/>
</dbReference>
<comment type="catalytic activity">
    <reaction evidence="8">
        <text>alpha-D-glucose = beta-D-glucose</text>
        <dbReference type="Rhea" id="RHEA:10264"/>
        <dbReference type="ChEBI" id="CHEBI:15903"/>
        <dbReference type="ChEBI" id="CHEBI:17925"/>
        <dbReference type="EC" id="5.1.3.3"/>
    </reaction>
</comment>
<dbReference type="PIRSF" id="PIRSF005096">
    <property type="entry name" value="GALM"/>
    <property type="match status" value="1"/>
</dbReference>
<dbReference type="InterPro" id="IPR008183">
    <property type="entry name" value="Aldose_1/G6P_1-epimerase"/>
</dbReference>
<dbReference type="InterPro" id="IPR011013">
    <property type="entry name" value="Gal_mutarotase_sf_dom"/>
</dbReference>
<evidence type="ECO:0000256" key="4">
    <source>
        <dbReference type="ARBA" id="ARBA00011245"/>
    </source>
</evidence>
<keyword evidence="6 8" id="KW-0413">Isomerase</keyword>
<dbReference type="NCBIfam" id="NF008277">
    <property type="entry name" value="PRK11055.1"/>
    <property type="match status" value="1"/>
</dbReference>
<comment type="similarity">
    <text evidence="3 8">Belongs to the aldose epimerase family.</text>
</comment>
<dbReference type="Gene3D" id="2.70.98.10">
    <property type="match status" value="1"/>
</dbReference>
<dbReference type="EC" id="5.1.3.3" evidence="8"/>
<evidence type="ECO:0000313" key="12">
    <source>
        <dbReference type="EMBL" id="MCI5754932.1"/>
    </source>
</evidence>
<dbReference type="InterPro" id="IPR047215">
    <property type="entry name" value="Galactose_mutarotase-like"/>
</dbReference>
<dbReference type="Proteomes" id="UP001139365">
    <property type="component" value="Unassembled WGS sequence"/>
</dbReference>
<dbReference type="AlphaFoldDB" id="A0AAE3FF85"/>
<dbReference type="GO" id="GO:0006006">
    <property type="term" value="P:glucose metabolic process"/>
    <property type="evidence" value="ECO:0007669"/>
    <property type="project" value="TreeGrafter"/>
</dbReference>
<comment type="cofactor">
    <cofactor evidence="1">
        <name>Ca(2+)</name>
        <dbReference type="ChEBI" id="CHEBI:29108"/>
    </cofactor>
</comment>
<evidence type="ECO:0000313" key="13">
    <source>
        <dbReference type="Proteomes" id="UP001139365"/>
    </source>
</evidence>
<feature type="active site" description="Proton acceptor" evidence="9">
    <location>
        <position position="304"/>
    </location>
</feature>
<evidence type="ECO:0000256" key="7">
    <source>
        <dbReference type="ARBA" id="ARBA00023277"/>
    </source>
</evidence>
<evidence type="ECO:0000256" key="5">
    <source>
        <dbReference type="ARBA" id="ARBA00022837"/>
    </source>
</evidence>
<evidence type="ECO:0000256" key="8">
    <source>
        <dbReference type="PIRNR" id="PIRNR005096"/>
    </source>
</evidence>
<gene>
    <name evidence="12" type="ORF">MR241_01405</name>
</gene>
<evidence type="ECO:0000256" key="1">
    <source>
        <dbReference type="ARBA" id="ARBA00001913"/>
    </source>
</evidence>
<evidence type="ECO:0000256" key="3">
    <source>
        <dbReference type="ARBA" id="ARBA00006206"/>
    </source>
</evidence>
<feature type="binding site" evidence="10">
    <location>
        <position position="239"/>
    </location>
    <ligand>
        <name>beta-D-galactose</name>
        <dbReference type="ChEBI" id="CHEBI:27667"/>
    </ligand>
</feature>
<dbReference type="PANTHER" id="PTHR10091">
    <property type="entry name" value="ALDOSE-1-EPIMERASE"/>
    <property type="match status" value="1"/>
</dbReference>
<dbReference type="EMBL" id="JALEMU010000024">
    <property type="protein sequence ID" value="MCI5754932.1"/>
    <property type="molecule type" value="Genomic_DNA"/>
</dbReference>
<evidence type="ECO:0000256" key="6">
    <source>
        <dbReference type="ARBA" id="ARBA00023235"/>
    </source>
</evidence>
<name>A0AAE3FF85_9BACT</name>
<accession>A0AAE3FF85</accession>
<dbReference type="GO" id="GO:0004034">
    <property type="term" value="F:aldose 1-epimerase activity"/>
    <property type="evidence" value="ECO:0007669"/>
    <property type="project" value="UniProtKB-EC"/>
</dbReference>
<dbReference type="PANTHER" id="PTHR10091:SF0">
    <property type="entry name" value="GALACTOSE MUTAROTASE"/>
    <property type="match status" value="1"/>
</dbReference>
<dbReference type="SUPFAM" id="SSF74650">
    <property type="entry name" value="Galactose mutarotase-like"/>
    <property type="match status" value="1"/>
</dbReference>
<dbReference type="InterPro" id="IPR015443">
    <property type="entry name" value="Aldose_1-epimerase"/>
</dbReference>
<keyword evidence="7 8" id="KW-0119">Carbohydrate metabolism</keyword>
<dbReference type="GO" id="GO:0033499">
    <property type="term" value="P:galactose catabolic process via UDP-galactose, Leloir pathway"/>
    <property type="evidence" value="ECO:0007669"/>
    <property type="project" value="TreeGrafter"/>
</dbReference>